<keyword evidence="2 6" id="KW-0479">Metal-binding</keyword>
<dbReference type="InterPro" id="IPR001080">
    <property type="entry name" value="3Fe4S_ferredoxin"/>
</dbReference>
<name>A0A840DED7_9BACT</name>
<dbReference type="Proteomes" id="UP001155010">
    <property type="component" value="Unassembled WGS sequence"/>
</dbReference>
<dbReference type="PANTHER" id="PTHR36923:SF3">
    <property type="entry name" value="FERREDOXIN"/>
    <property type="match status" value="1"/>
</dbReference>
<evidence type="ECO:0000313" key="7">
    <source>
        <dbReference type="EMBL" id="MCS3952718.1"/>
    </source>
</evidence>
<keyword evidence="3 6" id="KW-0249">Electron transport</keyword>
<dbReference type="Pfam" id="PF13459">
    <property type="entry name" value="Fer4_15"/>
    <property type="match status" value="1"/>
</dbReference>
<evidence type="ECO:0000256" key="5">
    <source>
        <dbReference type="ARBA" id="ARBA00023014"/>
    </source>
</evidence>
<dbReference type="Gene3D" id="3.30.70.20">
    <property type="match status" value="1"/>
</dbReference>
<gene>
    <name evidence="7" type="ORF">GGP83_002691</name>
</gene>
<dbReference type="AlphaFoldDB" id="A0A840DED7"/>
<keyword evidence="5 6" id="KW-0411">Iron-sulfur</keyword>
<dbReference type="InterPro" id="IPR051269">
    <property type="entry name" value="Fe-S_cluster_ET"/>
</dbReference>
<keyword evidence="1 6" id="KW-0813">Transport</keyword>
<dbReference type="GO" id="GO:0009055">
    <property type="term" value="F:electron transfer activity"/>
    <property type="evidence" value="ECO:0007669"/>
    <property type="project" value="UniProtKB-UniRule"/>
</dbReference>
<proteinExistence type="predicted"/>
<keyword evidence="4 6" id="KW-0408">Iron</keyword>
<comment type="caution">
    <text evidence="7">The sequence shown here is derived from an EMBL/GenBank/DDBJ whole genome shotgun (WGS) entry which is preliminary data.</text>
</comment>
<accession>A0A840DED7</accession>
<sequence>MTRDIAGLTVEIDRTLCIGSGSCVGLADEIFEIDEQNLVRFQEDPPDIDPERLKEACAVCPVDALRVYDGDEQVVP</sequence>
<comment type="function">
    <text evidence="6">Ferredoxins are iron-sulfur proteins that transfer electrons in a wide variety of metabolic reactions.</text>
</comment>
<evidence type="ECO:0000256" key="4">
    <source>
        <dbReference type="ARBA" id="ARBA00023004"/>
    </source>
</evidence>
<evidence type="ECO:0000256" key="1">
    <source>
        <dbReference type="ARBA" id="ARBA00022448"/>
    </source>
</evidence>
<evidence type="ECO:0000256" key="2">
    <source>
        <dbReference type="ARBA" id="ARBA00022723"/>
    </source>
</evidence>
<organism evidence="7 8">
    <name type="scientific">Salinibacter ruber</name>
    <dbReference type="NCBI Taxonomy" id="146919"/>
    <lineage>
        <taxon>Bacteria</taxon>
        <taxon>Pseudomonadati</taxon>
        <taxon>Rhodothermota</taxon>
        <taxon>Rhodothermia</taxon>
        <taxon>Rhodothermales</taxon>
        <taxon>Salinibacteraceae</taxon>
        <taxon>Salinibacter</taxon>
    </lineage>
</organism>
<dbReference type="RefSeq" id="WP_013060803.1">
    <property type="nucleotide sequence ID" value="NZ_CALTRV010000005.1"/>
</dbReference>
<dbReference type="GO" id="GO:0005506">
    <property type="term" value="F:iron ion binding"/>
    <property type="evidence" value="ECO:0007669"/>
    <property type="project" value="UniProtKB-UniRule"/>
</dbReference>
<evidence type="ECO:0000256" key="6">
    <source>
        <dbReference type="RuleBase" id="RU368020"/>
    </source>
</evidence>
<evidence type="ECO:0000313" key="8">
    <source>
        <dbReference type="Proteomes" id="UP001155010"/>
    </source>
</evidence>
<protein>
    <recommendedName>
        <fullName evidence="6">Ferredoxin</fullName>
    </recommendedName>
</protein>
<dbReference type="GO" id="GO:0051536">
    <property type="term" value="F:iron-sulfur cluster binding"/>
    <property type="evidence" value="ECO:0007669"/>
    <property type="project" value="UniProtKB-KW"/>
</dbReference>
<dbReference type="PANTHER" id="PTHR36923">
    <property type="entry name" value="FERREDOXIN"/>
    <property type="match status" value="1"/>
</dbReference>
<dbReference type="EMBL" id="JANUBB010000011">
    <property type="protein sequence ID" value="MCS3952718.1"/>
    <property type="molecule type" value="Genomic_DNA"/>
</dbReference>
<evidence type="ECO:0000256" key="3">
    <source>
        <dbReference type="ARBA" id="ARBA00022982"/>
    </source>
</evidence>
<dbReference type="PRINTS" id="PR00352">
    <property type="entry name" value="3FE4SFRDOXIN"/>
</dbReference>
<dbReference type="SUPFAM" id="SSF54862">
    <property type="entry name" value="4Fe-4S ferredoxins"/>
    <property type="match status" value="1"/>
</dbReference>
<reference evidence="7" key="1">
    <citation type="submission" date="2022-08" db="EMBL/GenBank/DDBJ databases">
        <title>Genomic Encyclopedia of Type Strains, Phase V (KMG-V): Genome sequencing to study the core and pangenomes of soil and plant-associated prokaryotes.</title>
        <authorList>
            <person name="Whitman W."/>
        </authorList>
    </citation>
    <scope>NUCLEOTIDE SEQUENCE</scope>
    <source>
        <strain evidence="7">SP2017</strain>
    </source>
</reference>